<evidence type="ECO:0000256" key="4">
    <source>
        <dbReference type="PROSITE-ProRule" id="PRU00335"/>
    </source>
</evidence>
<dbReference type="InterPro" id="IPR001647">
    <property type="entry name" value="HTH_TetR"/>
</dbReference>
<dbReference type="eggNOG" id="COG1309">
    <property type="taxonomic scope" value="Bacteria"/>
</dbReference>
<protein>
    <submittedName>
        <fullName evidence="6">Transcriptional regulator, TetR family</fullName>
    </submittedName>
</protein>
<dbReference type="EMBL" id="FPAW01000023">
    <property type="protein sequence ID" value="SFU07134.1"/>
    <property type="molecule type" value="Genomic_DNA"/>
</dbReference>
<evidence type="ECO:0000256" key="3">
    <source>
        <dbReference type="ARBA" id="ARBA00023163"/>
    </source>
</evidence>
<dbReference type="STRING" id="999627.SAMN05216236_12338"/>
<dbReference type="Proteomes" id="UP000182466">
    <property type="component" value="Unassembled WGS sequence"/>
</dbReference>
<name>A0A1I7D6D2_9RHOB</name>
<dbReference type="PRINTS" id="PR00455">
    <property type="entry name" value="HTHTETR"/>
</dbReference>
<dbReference type="InterPro" id="IPR009057">
    <property type="entry name" value="Homeodomain-like_sf"/>
</dbReference>
<dbReference type="InterPro" id="IPR050109">
    <property type="entry name" value="HTH-type_TetR-like_transc_reg"/>
</dbReference>
<dbReference type="SUPFAM" id="SSF46689">
    <property type="entry name" value="Homeodomain-like"/>
    <property type="match status" value="1"/>
</dbReference>
<evidence type="ECO:0000256" key="2">
    <source>
        <dbReference type="ARBA" id="ARBA00023125"/>
    </source>
</evidence>
<evidence type="ECO:0000313" key="7">
    <source>
        <dbReference type="Proteomes" id="UP000182466"/>
    </source>
</evidence>
<feature type="DNA-binding region" description="H-T-H motif" evidence="4">
    <location>
        <begin position="30"/>
        <end position="49"/>
    </location>
</feature>
<sequence length="193" mass="20030">MKGSASDPRREAILQAAWQAFAAYGYRKTSMDDIARGAGVSRPALYLHYRNKDDIFRSLAQQYYDRAAEAVDLALQADGSVPEVLAAAFAAQGGALMQAMLTSPHGIELLDAGNATAADITAAGEARLVEVYAGWLAGQAAAGRIALAESPTEVAATLTAALKGIKSAVPEYDAYTRRVAQLATLLGAGLAAG</sequence>
<dbReference type="PROSITE" id="PS50977">
    <property type="entry name" value="HTH_TETR_2"/>
    <property type="match status" value="1"/>
</dbReference>
<dbReference type="PANTHER" id="PTHR30055:SF234">
    <property type="entry name" value="HTH-TYPE TRANSCRIPTIONAL REGULATOR BETI"/>
    <property type="match status" value="1"/>
</dbReference>
<dbReference type="GO" id="GO:0000976">
    <property type="term" value="F:transcription cis-regulatory region binding"/>
    <property type="evidence" value="ECO:0007669"/>
    <property type="project" value="TreeGrafter"/>
</dbReference>
<organism evidence="6 7">
    <name type="scientific">Sedimentitalea nanhaiensis</name>
    <dbReference type="NCBI Taxonomy" id="999627"/>
    <lineage>
        <taxon>Bacteria</taxon>
        <taxon>Pseudomonadati</taxon>
        <taxon>Pseudomonadota</taxon>
        <taxon>Alphaproteobacteria</taxon>
        <taxon>Rhodobacterales</taxon>
        <taxon>Paracoccaceae</taxon>
        <taxon>Sedimentitalea</taxon>
    </lineage>
</organism>
<dbReference type="Gene3D" id="1.10.357.10">
    <property type="entry name" value="Tetracycline Repressor, domain 2"/>
    <property type="match status" value="1"/>
</dbReference>
<proteinExistence type="predicted"/>
<dbReference type="PANTHER" id="PTHR30055">
    <property type="entry name" value="HTH-TYPE TRANSCRIPTIONAL REGULATOR RUTR"/>
    <property type="match status" value="1"/>
</dbReference>
<keyword evidence="2 4" id="KW-0238">DNA-binding</keyword>
<gene>
    <name evidence="6" type="ORF">SAMN05216236_12338</name>
</gene>
<keyword evidence="3" id="KW-0804">Transcription</keyword>
<dbReference type="OrthoDB" id="9802802at2"/>
<keyword evidence="7" id="KW-1185">Reference proteome</keyword>
<reference evidence="6 7" key="1">
    <citation type="submission" date="2016-10" db="EMBL/GenBank/DDBJ databases">
        <authorList>
            <person name="de Groot N.N."/>
        </authorList>
    </citation>
    <scope>NUCLEOTIDE SEQUENCE [LARGE SCALE GENOMIC DNA]</scope>
    <source>
        <strain evidence="6 7">CGMCC 1.10959</strain>
    </source>
</reference>
<dbReference type="Gene3D" id="1.10.10.60">
    <property type="entry name" value="Homeodomain-like"/>
    <property type="match status" value="1"/>
</dbReference>
<dbReference type="AlphaFoldDB" id="A0A1I7D6D2"/>
<dbReference type="GO" id="GO:0003700">
    <property type="term" value="F:DNA-binding transcription factor activity"/>
    <property type="evidence" value="ECO:0007669"/>
    <property type="project" value="TreeGrafter"/>
</dbReference>
<keyword evidence="1" id="KW-0805">Transcription regulation</keyword>
<dbReference type="Pfam" id="PF00440">
    <property type="entry name" value="TetR_N"/>
    <property type="match status" value="1"/>
</dbReference>
<evidence type="ECO:0000259" key="5">
    <source>
        <dbReference type="PROSITE" id="PS50977"/>
    </source>
</evidence>
<evidence type="ECO:0000313" key="6">
    <source>
        <dbReference type="EMBL" id="SFU07134.1"/>
    </source>
</evidence>
<evidence type="ECO:0000256" key="1">
    <source>
        <dbReference type="ARBA" id="ARBA00023015"/>
    </source>
</evidence>
<feature type="domain" description="HTH tetR-type" evidence="5">
    <location>
        <begin position="7"/>
        <end position="67"/>
    </location>
</feature>
<accession>A0A1I7D6D2</accession>
<dbReference type="FunFam" id="1.10.10.60:FF:000141">
    <property type="entry name" value="TetR family transcriptional regulator"/>
    <property type="match status" value="1"/>
</dbReference>